<feature type="domain" description="MATH" evidence="1">
    <location>
        <begin position="49"/>
        <end position="174"/>
    </location>
</feature>
<dbReference type="Gene3D" id="2.60.210.10">
    <property type="entry name" value="Apoptosis, Tumor Necrosis Factor Receptor Associated Protein 2, Chain A"/>
    <property type="match status" value="1"/>
</dbReference>
<dbReference type="InterPro" id="IPR018200">
    <property type="entry name" value="USP_CS"/>
</dbReference>
<protein>
    <recommendedName>
        <fullName evidence="5">Ubiquitinyl hydrolase 1</fullName>
    </recommendedName>
</protein>
<evidence type="ECO:0000259" key="1">
    <source>
        <dbReference type="PROSITE" id="PS50144"/>
    </source>
</evidence>
<evidence type="ECO:0008006" key="5">
    <source>
        <dbReference type="Google" id="ProtNLM"/>
    </source>
</evidence>
<dbReference type="SUPFAM" id="SSF54001">
    <property type="entry name" value="Cysteine proteinases"/>
    <property type="match status" value="1"/>
</dbReference>
<dbReference type="GO" id="GO:0005829">
    <property type="term" value="C:cytosol"/>
    <property type="evidence" value="ECO:0007669"/>
    <property type="project" value="TreeGrafter"/>
</dbReference>
<sequence length="950" mass="109679">MQEQKTYNGVTLPLKRHRTSASVDHTPSSWFYRDLDRQAFRGEIHQSGKAKAFWFFANLNAELISRGGRPFISNAFFTGDKEKWKLILCPNKTPGISALYLQLEIDPQRPTYRRTASVRFRLWITKGQNFECVSDIYLVENFGFPKLDSGCNNFIDHEKYLHLLNNPVIIETTVTTLSPNEDSKYFTGYVGIINEGTTCYVNSLLQTLFFLTSFRKAVYLMPTSADDLDRLPLSLQLIFYHLQFADTPASARDLLMSFGWNTDQFHVQHDVQEFNCVLSDALEKRMKGTLSEGFYFKIFMGKIKNLILCKDIDIKSTSIESFSELQLNVKGCKDIYESLDKYIETEILIGENQYDAGVFGKQNAQKLVSFESFPPVLQLQLKRFEFTPHNESVQKINDRFEFYEEIDLSKYIDSKDPHIYRLFSILVHTGSTAGGHYYTYISPNLDNNWYKFNDISVDQVLSSQALEANYGGETIEYEVGDIEKLTQYSINSDRSAYMLVYVNIAKKNCVFEDIGQVPVHMSMIFESEKKRKAEEEKHKAERNQKIEISLVAADMILGWDKPGISPPDNPLYPEVSFSKSSINRYKMKVPKHFRGRDLRIELSSHIQVEYRLWIFTPGYRNWEFKELKLSDILEQELKNKALFIDLENEKSIFNLENSAWKFINNIDLSTESSQDSDMIEELMELQTPSHAKAIVVFKWYDWNWGNPKLTLFKIVTLTSTANMSQIKSNLYESWNGKLPESACNMILYLEKCKIADLKNKDILNNIHVYKFRDNYELTISKRGTFGVRHVMVDNGDSFVGEIPPENPPENYMDAKKYIMSVCDDVTVNCIYYNKLNEASQKSFGAEFLARNGKKSSFLVQTKLSYTFSQFVNQLIGILAIDDQVTIEQIQLYILKSGFSTPTFISISEEENKNKKNSIGNTLCSVLETSNTILFDILTPHTSYFRISESL</sequence>
<evidence type="ECO:0000313" key="3">
    <source>
        <dbReference type="EMBL" id="OMJ67336.1"/>
    </source>
</evidence>
<dbReference type="PROSITE" id="PS50235">
    <property type="entry name" value="USP_3"/>
    <property type="match status" value="1"/>
</dbReference>
<dbReference type="GO" id="GO:0031647">
    <property type="term" value="P:regulation of protein stability"/>
    <property type="evidence" value="ECO:0007669"/>
    <property type="project" value="TreeGrafter"/>
</dbReference>
<dbReference type="InterPro" id="IPR002083">
    <property type="entry name" value="MATH/TRAF_dom"/>
</dbReference>
<evidence type="ECO:0000313" key="4">
    <source>
        <dbReference type="Proteomes" id="UP000187209"/>
    </source>
</evidence>
<dbReference type="AlphaFoldDB" id="A0A1R2AS77"/>
<comment type="caution">
    <text evidence="3">The sequence shown here is derived from an EMBL/GenBank/DDBJ whole genome shotgun (WGS) entry which is preliminary data.</text>
</comment>
<dbReference type="InterPro" id="IPR038765">
    <property type="entry name" value="Papain-like_cys_pep_sf"/>
</dbReference>
<dbReference type="InterPro" id="IPR028889">
    <property type="entry name" value="USP"/>
</dbReference>
<dbReference type="EMBL" id="MPUH01001515">
    <property type="protein sequence ID" value="OMJ67336.1"/>
    <property type="molecule type" value="Genomic_DNA"/>
</dbReference>
<dbReference type="SUPFAM" id="SSF49599">
    <property type="entry name" value="TRAF domain-like"/>
    <property type="match status" value="1"/>
</dbReference>
<keyword evidence="4" id="KW-1185">Reference proteome</keyword>
<dbReference type="GO" id="GO:0004843">
    <property type="term" value="F:cysteine-type deubiquitinase activity"/>
    <property type="evidence" value="ECO:0007669"/>
    <property type="project" value="InterPro"/>
</dbReference>
<reference evidence="3 4" key="1">
    <citation type="submission" date="2016-11" db="EMBL/GenBank/DDBJ databases">
        <title>The macronuclear genome of Stentor coeruleus: a giant cell with tiny introns.</title>
        <authorList>
            <person name="Slabodnick M."/>
            <person name="Ruby J.G."/>
            <person name="Reiff S.B."/>
            <person name="Swart E.C."/>
            <person name="Gosai S."/>
            <person name="Prabakaran S."/>
            <person name="Witkowska E."/>
            <person name="Larue G.E."/>
            <person name="Fisher S."/>
            <person name="Freeman R.M."/>
            <person name="Gunawardena J."/>
            <person name="Chu W."/>
            <person name="Stover N.A."/>
            <person name="Gregory B.D."/>
            <person name="Nowacki M."/>
            <person name="Derisi J."/>
            <person name="Roy S.W."/>
            <person name="Marshall W.F."/>
            <person name="Sood P."/>
        </authorList>
    </citation>
    <scope>NUCLEOTIDE SEQUENCE [LARGE SCALE GENOMIC DNA]</scope>
    <source>
        <strain evidence="3">WM001</strain>
    </source>
</reference>
<feature type="domain" description="USP" evidence="2">
    <location>
        <begin position="190"/>
        <end position="504"/>
    </location>
</feature>
<dbReference type="GO" id="GO:0005634">
    <property type="term" value="C:nucleus"/>
    <property type="evidence" value="ECO:0007669"/>
    <property type="project" value="TreeGrafter"/>
</dbReference>
<dbReference type="PANTHER" id="PTHR24006:SF644">
    <property type="entry name" value="UBIQUITIN CARBOXYL-TERMINAL HYDROLASE 7"/>
    <property type="match status" value="1"/>
</dbReference>
<dbReference type="OrthoDB" id="289038at2759"/>
<organism evidence="3 4">
    <name type="scientific">Stentor coeruleus</name>
    <dbReference type="NCBI Taxonomy" id="5963"/>
    <lineage>
        <taxon>Eukaryota</taxon>
        <taxon>Sar</taxon>
        <taxon>Alveolata</taxon>
        <taxon>Ciliophora</taxon>
        <taxon>Postciliodesmatophora</taxon>
        <taxon>Heterotrichea</taxon>
        <taxon>Heterotrichida</taxon>
        <taxon>Stentoridae</taxon>
        <taxon>Stentor</taxon>
    </lineage>
</organism>
<dbReference type="PROSITE" id="PS00973">
    <property type="entry name" value="USP_2"/>
    <property type="match status" value="1"/>
</dbReference>
<dbReference type="Proteomes" id="UP000187209">
    <property type="component" value="Unassembled WGS sequence"/>
</dbReference>
<name>A0A1R2AS77_9CILI</name>
<gene>
    <name evidence="3" type="ORF">SteCoe_35523</name>
</gene>
<dbReference type="GO" id="GO:0016579">
    <property type="term" value="P:protein deubiquitination"/>
    <property type="evidence" value="ECO:0007669"/>
    <property type="project" value="InterPro"/>
</dbReference>
<dbReference type="PROSITE" id="PS50144">
    <property type="entry name" value="MATH"/>
    <property type="match status" value="1"/>
</dbReference>
<accession>A0A1R2AS77</accession>
<proteinExistence type="predicted"/>
<dbReference type="InterPro" id="IPR050164">
    <property type="entry name" value="Peptidase_C19"/>
</dbReference>
<dbReference type="PANTHER" id="PTHR24006">
    <property type="entry name" value="UBIQUITIN CARBOXYL-TERMINAL HYDROLASE"/>
    <property type="match status" value="1"/>
</dbReference>
<dbReference type="Gene3D" id="3.90.70.10">
    <property type="entry name" value="Cysteine proteinases"/>
    <property type="match status" value="1"/>
</dbReference>
<dbReference type="InterPro" id="IPR001394">
    <property type="entry name" value="Peptidase_C19_UCH"/>
</dbReference>
<dbReference type="Pfam" id="PF00443">
    <property type="entry name" value="UCH"/>
    <property type="match status" value="1"/>
</dbReference>
<dbReference type="InterPro" id="IPR008974">
    <property type="entry name" value="TRAF-like"/>
</dbReference>
<evidence type="ECO:0000259" key="2">
    <source>
        <dbReference type="PROSITE" id="PS50235"/>
    </source>
</evidence>